<dbReference type="Proteomes" id="UP000192247">
    <property type="component" value="Unassembled WGS sequence"/>
</dbReference>
<feature type="compositionally biased region" description="Polar residues" evidence="1">
    <location>
        <begin position="21"/>
        <end position="32"/>
    </location>
</feature>
<evidence type="ECO:0000313" key="3">
    <source>
        <dbReference type="Proteomes" id="UP000192247"/>
    </source>
</evidence>
<name>A0A1V9Y037_9ACAR</name>
<accession>A0A1V9Y037</accession>
<feature type="region of interest" description="Disordered" evidence="1">
    <location>
        <begin position="184"/>
        <end position="222"/>
    </location>
</feature>
<feature type="compositionally biased region" description="Polar residues" evidence="1">
    <location>
        <begin position="185"/>
        <end position="202"/>
    </location>
</feature>
<protein>
    <submittedName>
        <fullName evidence="2">Uncharacterized protein</fullName>
    </submittedName>
</protein>
<organism evidence="2 3">
    <name type="scientific">Tropilaelaps mercedesae</name>
    <dbReference type="NCBI Taxonomy" id="418985"/>
    <lineage>
        <taxon>Eukaryota</taxon>
        <taxon>Metazoa</taxon>
        <taxon>Ecdysozoa</taxon>
        <taxon>Arthropoda</taxon>
        <taxon>Chelicerata</taxon>
        <taxon>Arachnida</taxon>
        <taxon>Acari</taxon>
        <taxon>Parasitiformes</taxon>
        <taxon>Mesostigmata</taxon>
        <taxon>Gamasina</taxon>
        <taxon>Dermanyssoidea</taxon>
        <taxon>Laelapidae</taxon>
        <taxon>Tropilaelaps</taxon>
    </lineage>
</organism>
<proteinExistence type="predicted"/>
<dbReference type="OrthoDB" id="6425970at2759"/>
<keyword evidence="3" id="KW-1185">Reference proteome</keyword>
<evidence type="ECO:0000256" key="1">
    <source>
        <dbReference type="SAM" id="MobiDB-lite"/>
    </source>
</evidence>
<feature type="region of interest" description="Disordered" evidence="1">
    <location>
        <begin position="1"/>
        <end position="80"/>
    </location>
</feature>
<comment type="caution">
    <text evidence="2">The sequence shown here is derived from an EMBL/GenBank/DDBJ whole genome shotgun (WGS) entry which is preliminary data.</text>
</comment>
<sequence length="364" mass="39169">GESGFESQLTTPVSLDEESNQGHVAQTQTNHPISKGQLRFARERAQTHTPIRGRRGLAQQHQDRGSPRRGLPGSGNVLGAIDRVDASSPSLAKKMQCLRSEREALCAKIRDVRSEEHISRQEKLLLHRELLQFKQFLLMRTLENIGSELNLNRGPCQMGSPRPHRGETAGLGAAVRGVSPALTHSPLSQRRSSASNAPIQMSPQPVRQQAPRVPPHQSPRLMQSSLCSPLRRATCGTNIAGGVPHSHGPVSPMLGMGTPRSPRTPRMGRQRPLTGGQVHSQSHLVGPSSMGAALGHPSLSSPSKGACSQLLKSPQLRPSPQGSPHTPRMGPSLYAKPRGVPRTTTIDFKAFSGQSSARRLSEGA</sequence>
<reference evidence="2 3" key="1">
    <citation type="journal article" date="2017" name="Gigascience">
        <title>Draft genome of the honey bee ectoparasitic mite, Tropilaelaps mercedesae, is shaped by the parasitic life history.</title>
        <authorList>
            <person name="Dong X."/>
            <person name="Armstrong S.D."/>
            <person name="Xia D."/>
            <person name="Makepeace B.L."/>
            <person name="Darby A.C."/>
            <person name="Kadowaki T."/>
        </authorList>
    </citation>
    <scope>NUCLEOTIDE SEQUENCE [LARGE SCALE GENOMIC DNA]</scope>
    <source>
        <strain evidence="2">Wuxi-XJTLU</strain>
    </source>
</reference>
<dbReference type="AlphaFoldDB" id="A0A1V9Y037"/>
<feature type="region of interest" description="Disordered" evidence="1">
    <location>
        <begin position="238"/>
        <end position="341"/>
    </location>
</feature>
<dbReference type="EMBL" id="MNPL01001531">
    <property type="protein sequence ID" value="OQR79062.1"/>
    <property type="molecule type" value="Genomic_DNA"/>
</dbReference>
<dbReference type="InParanoid" id="A0A1V9Y037"/>
<feature type="compositionally biased region" description="Polar residues" evidence="1">
    <location>
        <begin position="310"/>
        <end position="324"/>
    </location>
</feature>
<evidence type="ECO:0000313" key="2">
    <source>
        <dbReference type="EMBL" id="OQR79062.1"/>
    </source>
</evidence>
<feature type="non-terminal residue" evidence="2">
    <location>
        <position position="1"/>
    </location>
</feature>
<gene>
    <name evidence="2" type="ORF">BIW11_05992</name>
</gene>
<feature type="compositionally biased region" description="Polar residues" evidence="1">
    <location>
        <begin position="1"/>
        <end position="13"/>
    </location>
</feature>